<gene>
    <name evidence="9" type="primary">ycfT_1</name>
    <name evidence="9" type="ORF">KSP9073_00249</name>
</gene>
<feature type="domain" description="Acyltransferase 3" evidence="8">
    <location>
        <begin position="13"/>
        <end position="327"/>
    </location>
</feature>
<accession>A0A2R8CH93</accession>
<dbReference type="Proteomes" id="UP000244934">
    <property type="component" value="Unassembled WGS sequence"/>
</dbReference>
<dbReference type="GO" id="GO:0016413">
    <property type="term" value="F:O-acetyltransferase activity"/>
    <property type="evidence" value="ECO:0007669"/>
    <property type="project" value="TreeGrafter"/>
</dbReference>
<feature type="transmembrane region" description="Helical" evidence="7">
    <location>
        <begin position="91"/>
        <end position="112"/>
    </location>
</feature>
<dbReference type="AlphaFoldDB" id="A0A2R8CH93"/>
<evidence type="ECO:0000259" key="8">
    <source>
        <dbReference type="Pfam" id="PF01757"/>
    </source>
</evidence>
<keyword evidence="10" id="KW-1185">Reference proteome</keyword>
<comment type="similarity">
    <text evidence="2">Belongs to the acyltransferase 3 family.</text>
</comment>
<name>A0A2R8CH93_9GAMM</name>
<feature type="transmembrane region" description="Helical" evidence="7">
    <location>
        <begin position="281"/>
        <end position="300"/>
    </location>
</feature>
<feature type="transmembrane region" description="Helical" evidence="7">
    <location>
        <begin position="312"/>
        <end position="335"/>
    </location>
</feature>
<evidence type="ECO:0000313" key="10">
    <source>
        <dbReference type="Proteomes" id="UP000244934"/>
    </source>
</evidence>
<evidence type="ECO:0000256" key="7">
    <source>
        <dbReference type="SAM" id="Phobius"/>
    </source>
</evidence>
<keyword evidence="3" id="KW-1003">Cell membrane</keyword>
<keyword evidence="5 7" id="KW-1133">Transmembrane helix</keyword>
<reference evidence="10" key="1">
    <citation type="submission" date="2018-03" db="EMBL/GenBank/DDBJ databases">
        <authorList>
            <person name="Navarro De La Torre S."/>
        </authorList>
    </citation>
    <scope>NUCLEOTIDE SEQUENCE [LARGE SCALE GENOMIC DNA]</scope>
    <source>
        <strain evidence="10">EAod3</strain>
    </source>
</reference>
<dbReference type="Pfam" id="PF01757">
    <property type="entry name" value="Acyl_transf_3"/>
    <property type="match status" value="1"/>
</dbReference>
<protein>
    <submittedName>
        <fullName evidence="9">Inner membrane protein YcfT</fullName>
    </submittedName>
</protein>
<feature type="transmembrane region" description="Helical" evidence="7">
    <location>
        <begin position="248"/>
        <end position="269"/>
    </location>
</feature>
<dbReference type="GO" id="GO:0005886">
    <property type="term" value="C:plasma membrane"/>
    <property type="evidence" value="ECO:0007669"/>
    <property type="project" value="UniProtKB-SubCell"/>
</dbReference>
<feature type="transmembrane region" description="Helical" evidence="7">
    <location>
        <begin position="132"/>
        <end position="158"/>
    </location>
</feature>
<dbReference type="EMBL" id="ONZI01000001">
    <property type="protein sequence ID" value="SPJ32249.1"/>
    <property type="molecule type" value="Genomic_DNA"/>
</dbReference>
<dbReference type="RefSeq" id="WP_108841144.1">
    <property type="nucleotide sequence ID" value="NZ_ONZI01000001.1"/>
</dbReference>
<feature type="transmembrane region" description="Helical" evidence="7">
    <location>
        <begin position="165"/>
        <end position="180"/>
    </location>
</feature>
<dbReference type="OrthoDB" id="9767863at2"/>
<evidence type="ECO:0000313" key="9">
    <source>
        <dbReference type="EMBL" id="SPJ32249.1"/>
    </source>
</evidence>
<evidence type="ECO:0000256" key="5">
    <source>
        <dbReference type="ARBA" id="ARBA00022989"/>
    </source>
</evidence>
<keyword evidence="4 7" id="KW-0812">Transmembrane</keyword>
<evidence type="ECO:0000256" key="2">
    <source>
        <dbReference type="ARBA" id="ARBA00007400"/>
    </source>
</evidence>
<feature type="transmembrane region" description="Helical" evidence="7">
    <location>
        <begin position="60"/>
        <end position="79"/>
    </location>
</feature>
<organism evidence="9 10">
    <name type="scientific">Kushneria phyllosphaerae</name>
    <dbReference type="NCBI Taxonomy" id="2100822"/>
    <lineage>
        <taxon>Bacteria</taxon>
        <taxon>Pseudomonadati</taxon>
        <taxon>Pseudomonadota</taxon>
        <taxon>Gammaproteobacteria</taxon>
        <taxon>Oceanospirillales</taxon>
        <taxon>Halomonadaceae</taxon>
        <taxon>Kushneria</taxon>
    </lineage>
</organism>
<dbReference type="GO" id="GO:0009246">
    <property type="term" value="P:enterobacterial common antigen biosynthetic process"/>
    <property type="evidence" value="ECO:0007669"/>
    <property type="project" value="TreeGrafter"/>
</dbReference>
<evidence type="ECO:0000256" key="1">
    <source>
        <dbReference type="ARBA" id="ARBA00004651"/>
    </source>
</evidence>
<evidence type="ECO:0000256" key="4">
    <source>
        <dbReference type="ARBA" id="ARBA00022692"/>
    </source>
</evidence>
<proteinExistence type="inferred from homology"/>
<dbReference type="PANTHER" id="PTHR40074">
    <property type="entry name" value="O-ACETYLTRANSFERASE WECH"/>
    <property type="match status" value="1"/>
</dbReference>
<evidence type="ECO:0000256" key="6">
    <source>
        <dbReference type="ARBA" id="ARBA00023136"/>
    </source>
</evidence>
<feature type="transmembrane region" description="Helical" evidence="7">
    <location>
        <begin position="21"/>
        <end position="40"/>
    </location>
</feature>
<keyword evidence="6 7" id="KW-0472">Membrane</keyword>
<sequence length="358" mass="40208">MTKTIGIYGGQRIAWIDAAKGACIFMVVLWHTTIFSYAQIDFGGLPLDSWWTGALTAFKPLRMPLFFLISGFLAHSAITRKSWQETFKSRVATLFWLYLLWMAINWVIISLMRTKIPGAAEIIPGEAYTLNIIEFVRGVFLADSGIWYLYALVLYFVICKTFNRVAIPLLIVLALLQIFSEHITDVWNFKKLLDYGIFYAMGCFGRDRIAHVYAEFSAKRWVLVGAGLLASMAVARQLDIFYLPVTQLVLSCLMVSFAIDTLALILRFWQMRALQALGKRTLPVYVIHMLLVHPLTLLMVDVELSGSVGQMIAVALPIVIATVVCAGCLLVRYLLDHGPGRALFDFPALRNRPVAQGA</sequence>
<comment type="subcellular location">
    <subcellularLocation>
        <location evidence="1">Cell membrane</location>
        <topology evidence="1">Multi-pass membrane protein</topology>
    </subcellularLocation>
</comment>
<dbReference type="InterPro" id="IPR002656">
    <property type="entry name" value="Acyl_transf_3_dom"/>
</dbReference>
<evidence type="ECO:0000256" key="3">
    <source>
        <dbReference type="ARBA" id="ARBA00022475"/>
    </source>
</evidence>
<dbReference type="PANTHER" id="PTHR40074:SF4">
    <property type="entry name" value="INNER MEMBRANE PROTEIN YCFT"/>
    <property type="match status" value="1"/>
</dbReference>